<organism evidence="2 3">
    <name type="scientific">Streptomyces iconiensis</name>
    <dbReference type="NCBI Taxonomy" id="1384038"/>
    <lineage>
        <taxon>Bacteria</taxon>
        <taxon>Bacillati</taxon>
        <taxon>Actinomycetota</taxon>
        <taxon>Actinomycetes</taxon>
        <taxon>Kitasatosporales</taxon>
        <taxon>Streptomycetaceae</taxon>
        <taxon>Streptomyces</taxon>
    </lineage>
</organism>
<dbReference type="Gene3D" id="3.50.50.60">
    <property type="entry name" value="FAD/NAD(P)-binding domain"/>
    <property type="match status" value="1"/>
</dbReference>
<dbReference type="InterPro" id="IPR036188">
    <property type="entry name" value="FAD/NAD-bd_sf"/>
</dbReference>
<dbReference type="Pfam" id="PF01593">
    <property type="entry name" value="Amino_oxidase"/>
    <property type="match status" value="1"/>
</dbReference>
<reference evidence="2 3" key="1">
    <citation type="submission" date="2023-05" db="EMBL/GenBank/DDBJ databases">
        <title>Streptantibioticus silvisoli sp. nov., acidotolerant actinomycetes 1 from pine litter.</title>
        <authorList>
            <person name="Swiecimska M."/>
            <person name="Golinska P."/>
            <person name="Sangal V."/>
            <person name="Wachnowicz B."/>
            <person name="Goodfellow M."/>
        </authorList>
    </citation>
    <scope>NUCLEOTIDE SEQUENCE [LARGE SCALE GENOMIC DNA]</scope>
    <source>
        <strain evidence="2 3">DSM 42109</strain>
    </source>
</reference>
<dbReference type="RefSeq" id="WP_274043239.1">
    <property type="nucleotide sequence ID" value="NZ_JANCPR020000026.1"/>
</dbReference>
<dbReference type="PANTHER" id="PTHR42923:SF3">
    <property type="entry name" value="PROTOPORPHYRINOGEN OXIDASE"/>
    <property type="match status" value="1"/>
</dbReference>
<evidence type="ECO:0000259" key="1">
    <source>
        <dbReference type="Pfam" id="PF01593"/>
    </source>
</evidence>
<sequence>MNPHPPTEQRVIVVGAGIGGLTAAFRLQQAGFTVRVLERSTPDLVGGRMATVERGGFQVNTGAALLLSSYHAMLSLAAEAGVGGQVRPAGDVFGMVKQSDVQRISSGRRLHMVSSPLLRELPVRDLLKSARDFARARKLFDWHDMSRAAPADFESVHQYAVRRGLHPATVEYLLGPFVASPALATPEHASVLSAFFFLNTLIASGGTFTSPRGVGFLPHALAEHLCVEYEAEALSVEEGTDAVRVSWSRRGEGERTETAAACAVAVPAAALTRICPQLSSAQCEYLSRIDYSSSVHVAFGLDRPTAEPSLLLQVPRVEHGDLAAYVLEHNQHPDRVPRGRGLVMAHFRGGWSEQHWDLDDDAVIEQALDATRQLGVLPELERHTTMAEVFRTSPCTVRRRPGEYRDIARFARTLRADSRVQLVGGDVLAHSTTNSSLRSGEEAAARIAHHVRHERNPSS</sequence>
<dbReference type="SUPFAM" id="SSF54373">
    <property type="entry name" value="FAD-linked reductases, C-terminal domain"/>
    <property type="match status" value="1"/>
</dbReference>
<gene>
    <name evidence="2" type="ORF">NMN56_024960</name>
</gene>
<dbReference type="Gene3D" id="1.10.3110.10">
    <property type="entry name" value="protoporphyrinogen ix oxidase, domain 3"/>
    <property type="match status" value="1"/>
</dbReference>
<name>A0ABT7A1G9_9ACTN</name>
<dbReference type="InterPro" id="IPR050464">
    <property type="entry name" value="Zeta_carotene_desat/Oxidored"/>
</dbReference>
<proteinExistence type="predicted"/>
<dbReference type="Gene3D" id="3.90.660.20">
    <property type="entry name" value="Protoporphyrinogen oxidase, mitochondrial, domain 2"/>
    <property type="match status" value="1"/>
</dbReference>
<dbReference type="EMBL" id="JANCPR020000026">
    <property type="protein sequence ID" value="MDJ1135151.1"/>
    <property type="molecule type" value="Genomic_DNA"/>
</dbReference>
<feature type="domain" description="Amine oxidase" evidence="1">
    <location>
        <begin position="18"/>
        <end position="447"/>
    </location>
</feature>
<keyword evidence="3" id="KW-1185">Reference proteome</keyword>
<protein>
    <submittedName>
        <fullName evidence="2">FAD-dependent oxidoreductase</fullName>
    </submittedName>
</protein>
<dbReference type="SUPFAM" id="SSF51905">
    <property type="entry name" value="FAD/NAD(P)-binding domain"/>
    <property type="match status" value="1"/>
</dbReference>
<evidence type="ECO:0000313" key="2">
    <source>
        <dbReference type="EMBL" id="MDJ1135151.1"/>
    </source>
</evidence>
<dbReference type="Proteomes" id="UP001214441">
    <property type="component" value="Unassembled WGS sequence"/>
</dbReference>
<dbReference type="InterPro" id="IPR002937">
    <property type="entry name" value="Amino_oxidase"/>
</dbReference>
<accession>A0ABT7A1G9</accession>
<comment type="caution">
    <text evidence="2">The sequence shown here is derived from an EMBL/GenBank/DDBJ whole genome shotgun (WGS) entry which is preliminary data.</text>
</comment>
<dbReference type="PANTHER" id="PTHR42923">
    <property type="entry name" value="PROTOPORPHYRINOGEN OXIDASE"/>
    <property type="match status" value="1"/>
</dbReference>
<evidence type="ECO:0000313" key="3">
    <source>
        <dbReference type="Proteomes" id="UP001214441"/>
    </source>
</evidence>